<evidence type="ECO:0000313" key="2">
    <source>
        <dbReference type="EMBL" id="OAX77122.1"/>
    </source>
</evidence>
<dbReference type="STRING" id="1658172.A0A1B7NK45"/>
<evidence type="ECO:0008006" key="4">
    <source>
        <dbReference type="Google" id="ProtNLM"/>
    </source>
</evidence>
<dbReference type="EMBL" id="LGUA01003298">
    <property type="protein sequence ID" value="OAX77122.1"/>
    <property type="molecule type" value="Genomic_DNA"/>
</dbReference>
<organism evidence="2 3">
    <name type="scientific">Emergomyces africanus</name>
    <dbReference type="NCBI Taxonomy" id="1955775"/>
    <lineage>
        <taxon>Eukaryota</taxon>
        <taxon>Fungi</taxon>
        <taxon>Dikarya</taxon>
        <taxon>Ascomycota</taxon>
        <taxon>Pezizomycotina</taxon>
        <taxon>Eurotiomycetes</taxon>
        <taxon>Eurotiomycetidae</taxon>
        <taxon>Onygenales</taxon>
        <taxon>Ajellomycetaceae</taxon>
        <taxon>Emergomyces</taxon>
    </lineage>
</organism>
<accession>A0A1B7NK45</accession>
<reference evidence="2 3" key="1">
    <citation type="submission" date="2015-07" db="EMBL/GenBank/DDBJ databases">
        <title>Emmonsia species relationships and genome sequence.</title>
        <authorList>
            <person name="Cuomo C.A."/>
            <person name="Schwartz I.S."/>
            <person name="Kenyon C."/>
            <person name="de Hoog G.S."/>
            <person name="Govender N.P."/>
            <person name="Botha A."/>
            <person name="Moreno L."/>
            <person name="de Vries M."/>
            <person name="Munoz J.F."/>
            <person name="Stielow J.B."/>
        </authorList>
    </citation>
    <scope>NUCLEOTIDE SEQUENCE [LARGE SCALE GENOMIC DNA]</scope>
    <source>
        <strain evidence="2 3">CBS 136260</strain>
    </source>
</reference>
<protein>
    <recommendedName>
        <fullName evidence="4">Nitroreductase domain-containing protein</fullName>
    </recommendedName>
</protein>
<dbReference type="Proteomes" id="UP000091918">
    <property type="component" value="Unassembled WGS sequence"/>
</dbReference>
<feature type="non-terminal residue" evidence="2">
    <location>
        <position position="1"/>
    </location>
</feature>
<evidence type="ECO:0000256" key="1">
    <source>
        <dbReference type="SAM" id="SignalP"/>
    </source>
</evidence>
<feature type="signal peptide" evidence="1">
    <location>
        <begin position="1"/>
        <end position="21"/>
    </location>
</feature>
<name>A0A1B7NK45_9EURO</name>
<keyword evidence="3" id="KW-1185">Reference proteome</keyword>
<sequence length="88" mass="9914">RRPEHHLRTVLSLLTSTVSYSYIIDAEDAYEINYDEEPHQVHACALIAASWGIAGPEVNTCMGLDPMVLLYIPHEGKCIEDPDEKIFT</sequence>
<proteinExistence type="predicted"/>
<dbReference type="AlphaFoldDB" id="A0A1B7NK45"/>
<keyword evidence="1" id="KW-0732">Signal</keyword>
<gene>
    <name evidence="2" type="ORF">ACJ72_08583</name>
</gene>
<comment type="caution">
    <text evidence="2">The sequence shown here is derived from an EMBL/GenBank/DDBJ whole genome shotgun (WGS) entry which is preliminary data.</text>
</comment>
<feature type="chain" id="PRO_5008598042" description="Nitroreductase domain-containing protein" evidence="1">
    <location>
        <begin position="22"/>
        <end position="88"/>
    </location>
</feature>
<evidence type="ECO:0000313" key="3">
    <source>
        <dbReference type="Proteomes" id="UP000091918"/>
    </source>
</evidence>